<dbReference type="PROSITE" id="PS51387">
    <property type="entry name" value="FAD_PCMH"/>
    <property type="match status" value="1"/>
</dbReference>
<evidence type="ECO:0000256" key="3">
    <source>
        <dbReference type="ARBA" id="ARBA00022630"/>
    </source>
</evidence>
<comment type="similarity">
    <text evidence="2">Belongs to the oxygen-dependent FAD-linked oxidoreductase family.</text>
</comment>
<evidence type="ECO:0000256" key="2">
    <source>
        <dbReference type="ARBA" id="ARBA00005466"/>
    </source>
</evidence>
<dbReference type="InterPro" id="IPR016169">
    <property type="entry name" value="FAD-bd_PCMH_sub2"/>
</dbReference>
<protein>
    <submittedName>
        <fullName evidence="7">FAD-binding oxidoreductase</fullName>
    </submittedName>
</protein>
<dbReference type="InterPro" id="IPR050416">
    <property type="entry name" value="FAD-linked_Oxidoreductase"/>
</dbReference>
<dbReference type="Gene3D" id="3.30.465.10">
    <property type="match status" value="1"/>
</dbReference>
<organism evidence="7 8">
    <name type="scientific">Saccharothrix hoggarensis</name>
    <dbReference type="NCBI Taxonomy" id="913853"/>
    <lineage>
        <taxon>Bacteria</taxon>
        <taxon>Bacillati</taxon>
        <taxon>Actinomycetota</taxon>
        <taxon>Actinomycetes</taxon>
        <taxon>Pseudonocardiales</taxon>
        <taxon>Pseudonocardiaceae</taxon>
        <taxon>Saccharothrix</taxon>
    </lineage>
</organism>
<name>A0ABW3R3I2_9PSEU</name>
<keyword evidence="5" id="KW-0560">Oxidoreductase</keyword>
<evidence type="ECO:0000256" key="4">
    <source>
        <dbReference type="ARBA" id="ARBA00022827"/>
    </source>
</evidence>
<accession>A0ABW3R3I2</accession>
<dbReference type="Gene3D" id="3.40.462.20">
    <property type="match status" value="1"/>
</dbReference>
<keyword evidence="3" id="KW-0285">Flavoprotein</keyword>
<keyword evidence="4" id="KW-0274">FAD</keyword>
<comment type="caution">
    <text evidence="7">The sequence shown here is derived from an EMBL/GenBank/DDBJ whole genome shotgun (WGS) entry which is preliminary data.</text>
</comment>
<comment type="cofactor">
    <cofactor evidence="1">
        <name>FAD</name>
        <dbReference type="ChEBI" id="CHEBI:57692"/>
    </cofactor>
</comment>
<sequence length="455" mass="47901">MTSTTPMSTQAAAAVAELRGKLNGDVLVASDTAYDSARRVWNGATDRFPAVIVRAANESDVVHAVRTARERGLTLSVRGGGHDWAGRAVRDGGLVIDLTRMRDVTVDPYASTMDAQGGVTAGAAGSAADRHGLTAVVGTVKAVGVTGLTLGGGYGLLLGKHGLALDNLLSARVVLADGRAVTASATENPDLFWGLRGGGGNFGVVTRSTFRVHPLRSMMSGMVLFGLDQARSVLRGYRELTAAAPDEMTVMTGFFCGPDGQALLYLLPAWSGDPARGERWASRLTSLGEPVSAQLGTMSPFQVLGLLDAVVVDGRHTVAANRQLPEISDDAAEVLVSAAARITSPYSGIFVHHFHGAAARVPTAATAFGLRREHNLVEVVGTWEAGEDGTAHRAWVDDLSRDLAPHSLPGGYPNLLAPEDTERVRIAYGPNASRLFALKRQYDPENVFSAVPTLF</sequence>
<gene>
    <name evidence="7" type="ORF">ACFQ3T_30405</name>
</gene>
<dbReference type="Proteomes" id="UP001597168">
    <property type="component" value="Unassembled WGS sequence"/>
</dbReference>
<keyword evidence="8" id="KW-1185">Reference proteome</keyword>
<dbReference type="EMBL" id="JBHTLK010000241">
    <property type="protein sequence ID" value="MFD1151465.1"/>
    <property type="molecule type" value="Genomic_DNA"/>
</dbReference>
<dbReference type="Pfam" id="PF08031">
    <property type="entry name" value="BBE"/>
    <property type="match status" value="1"/>
</dbReference>
<proteinExistence type="inferred from homology"/>
<dbReference type="InterPro" id="IPR006093">
    <property type="entry name" value="Oxy_OxRdtase_FAD_BS"/>
</dbReference>
<evidence type="ECO:0000313" key="8">
    <source>
        <dbReference type="Proteomes" id="UP001597168"/>
    </source>
</evidence>
<dbReference type="Gene3D" id="3.30.43.10">
    <property type="entry name" value="Uridine Diphospho-n-acetylenolpyruvylglucosamine Reductase, domain 2"/>
    <property type="match status" value="1"/>
</dbReference>
<evidence type="ECO:0000256" key="5">
    <source>
        <dbReference type="ARBA" id="ARBA00023002"/>
    </source>
</evidence>
<dbReference type="InterPro" id="IPR016167">
    <property type="entry name" value="FAD-bd_PCMH_sub1"/>
</dbReference>
<dbReference type="RefSeq" id="WP_380728494.1">
    <property type="nucleotide sequence ID" value="NZ_JBHTLK010000241.1"/>
</dbReference>
<feature type="domain" description="FAD-binding PCMH-type" evidence="6">
    <location>
        <begin position="45"/>
        <end position="215"/>
    </location>
</feature>
<dbReference type="InterPro" id="IPR006094">
    <property type="entry name" value="Oxid_FAD_bind_N"/>
</dbReference>
<dbReference type="PROSITE" id="PS00862">
    <property type="entry name" value="OX2_COVAL_FAD"/>
    <property type="match status" value="1"/>
</dbReference>
<dbReference type="InterPro" id="IPR036318">
    <property type="entry name" value="FAD-bd_PCMH-like_sf"/>
</dbReference>
<dbReference type="SUPFAM" id="SSF56176">
    <property type="entry name" value="FAD-binding/transporter-associated domain-like"/>
    <property type="match status" value="1"/>
</dbReference>
<dbReference type="InterPro" id="IPR016166">
    <property type="entry name" value="FAD-bd_PCMH"/>
</dbReference>
<evidence type="ECO:0000256" key="1">
    <source>
        <dbReference type="ARBA" id="ARBA00001974"/>
    </source>
</evidence>
<dbReference type="InterPro" id="IPR012951">
    <property type="entry name" value="BBE"/>
</dbReference>
<evidence type="ECO:0000259" key="6">
    <source>
        <dbReference type="PROSITE" id="PS51387"/>
    </source>
</evidence>
<dbReference type="PANTHER" id="PTHR42973:SF39">
    <property type="entry name" value="FAD-BINDING PCMH-TYPE DOMAIN-CONTAINING PROTEIN"/>
    <property type="match status" value="1"/>
</dbReference>
<dbReference type="Pfam" id="PF01565">
    <property type="entry name" value="FAD_binding_4"/>
    <property type="match status" value="1"/>
</dbReference>
<evidence type="ECO:0000313" key="7">
    <source>
        <dbReference type="EMBL" id="MFD1151465.1"/>
    </source>
</evidence>
<reference evidence="8" key="1">
    <citation type="journal article" date="2019" name="Int. J. Syst. Evol. Microbiol.">
        <title>The Global Catalogue of Microorganisms (GCM) 10K type strain sequencing project: providing services to taxonomists for standard genome sequencing and annotation.</title>
        <authorList>
            <consortium name="The Broad Institute Genomics Platform"/>
            <consortium name="The Broad Institute Genome Sequencing Center for Infectious Disease"/>
            <person name="Wu L."/>
            <person name="Ma J."/>
        </authorList>
    </citation>
    <scope>NUCLEOTIDE SEQUENCE [LARGE SCALE GENOMIC DNA]</scope>
    <source>
        <strain evidence="8">CCUG 60214</strain>
    </source>
</reference>
<dbReference type="PANTHER" id="PTHR42973">
    <property type="entry name" value="BINDING OXIDOREDUCTASE, PUTATIVE (AFU_ORTHOLOGUE AFUA_1G17690)-RELATED"/>
    <property type="match status" value="1"/>
</dbReference>